<dbReference type="Pfam" id="PF13416">
    <property type="entry name" value="SBP_bac_8"/>
    <property type="match status" value="1"/>
</dbReference>
<gene>
    <name evidence="4" type="ORF">BKD09_42130</name>
</gene>
<keyword evidence="1 3" id="KW-0732">Signal</keyword>
<dbReference type="CDD" id="cd13589">
    <property type="entry name" value="PBP2_polyamine_RpCGA009"/>
    <property type="match status" value="1"/>
</dbReference>
<dbReference type="SUPFAM" id="SSF53850">
    <property type="entry name" value="Periplasmic binding protein-like II"/>
    <property type="match status" value="1"/>
</dbReference>
<reference evidence="4 5" key="1">
    <citation type="submission" date="2016-11" db="EMBL/GenBank/DDBJ databases">
        <title>Complete Genome Sequence of Bradyrhizobium sp. strain J5, an isolated from soybean nodule in Hokkaido.</title>
        <authorList>
            <person name="Kanehara K."/>
        </authorList>
    </citation>
    <scope>NUCLEOTIDE SEQUENCE [LARGE SCALE GENOMIC DNA]</scope>
    <source>
        <strain evidence="4 5">J5</strain>
    </source>
</reference>
<protein>
    <submittedName>
        <fullName evidence="4">Spermidine/putrescine ABC transporter substrate-binding protein</fullName>
    </submittedName>
</protein>
<dbReference type="PANTHER" id="PTHR30222:SF2">
    <property type="entry name" value="ABC TRANSPORTER SUBSTRATE-BINDING PROTEIN"/>
    <property type="match status" value="1"/>
</dbReference>
<evidence type="ECO:0000256" key="1">
    <source>
        <dbReference type="ARBA" id="ARBA00022729"/>
    </source>
</evidence>
<proteinExistence type="predicted"/>
<evidence type="ECO:0000256" key="2">
    <source>
        <dbReference type="ARBA" id="ARBA00022764"/>
    </source>
</evidence>
<evidence type="ECO:0000256" key="3">
    <source>
        <dbReference type="SAM" id="SignalP"/>
    </source>
</evidence>
<dbReference type="PANTHER" id="PTHR30222">
    <property type="entry name" value="SPERMIDINE/PUTRESCINE-BINDING PERIPLASMIC PROTEIN"/>
    <property type="match status" value="1"/>
</dbReference>
<sequence>MRTSSMMTRALAVAGLTVSALIPLTPAFASDQLRIVSWGGAHQAAERKAFFEPFTKVSGIKITEDEYNGEIGKIRAMVQSKTVSWDVVDGFSDWVPLLCDEGIIEKIDWKKLGLDRAKFVSADKYDCGVPSVISGTAIAYDKDRLPEGPKTIADLFDVQKFPGKRGLWKQPRGNLEWALIADGVAIQDVYKVLSTSEGVDRAFKKLDTIKKDVIWWASGAQPPQLLADGQVVMTSAYTGRIYDAVKNSGRHFEIMWDAATWGASNVWVIPKGGPRLDDAYKFIAFAASPQTQASITQFLPYGPANKDGMALVDPAILPSLPNAPEHTNTWTVDSTFWNANGDELRQRFTAWLAK</sequence>
<dbReference type="AlphaFoldDB" id="A0A1L3FNT3"/>
<dbReference type="Proteomes" id="UP000181962">
    <property type="component" value="Chromosome"/>
</dbReference>
<dbReference type="EMBL" id="CP017637">
    <property type="protein sequence ID" value="APG14940.1"/>
    <property type="molecule type" value="Genomic_DNA"/>
</dbReference>
<accession>A0A1L3FNT3</accession>
<feature type="signal peptide" evidence="3">
    <location>
        <begin position="1"/>
        <end position="29"/>
    </location>
</feature>
<dbReference type="InterPro" id="IPR006059">
    <property type="entry name" value="SBP"/>
</dbReference>
<evidence type="ECO:0000313" key="4">
    <source>
        <dbReference type="EMBL" id="APG14940.1"/>
    </source>
</evidence>
<organism evidence="4 5">
    <name type="scientific">Bradyrhizobium japonicum</name>
    <dbReference type="NCBI Taxonomy" id="375"/>
    <lineage>
        <taxon>Bacteria</taxon>
        <taxon>Pseudomonadati</taxon>
        <taxon>Pseudomonadota</taxon>
        <taxon>Alphaproteobacteria</taxon>
        <taxon>Hyphomicrobiales</taxon>
        <taxon>Nitrobacteraceae</taxon>
        <taxon>Bradyrhizobium</taxon>
    </lineage>
</organism>
<dbReference type="Gene3D" id="3.40.190.10">
    <property type="entry name" value="Periplasmic binding protein-like II"/>
    <property type="match status" value="2"/>
</dbReference>
<evidence type="ECO:0000313" key="5">
    <source>
        <dbReference type="Proteomes" id="UP000181962"/>
    </source>
</evidence>
<keyword evidence="2" id="KW-0574">Periplasm</keyword>
<name>A0A1L3FNT3_BRAJP</name>
<feature type="chain" id="PRO_5012363071" evidence="3">
    <location>
        <begin position="30"/>
        <end position="354"/>
    </location>
</feature>